<dbReference type="EMBL" id="CP001145">
    <property type="protein sequence ID" value="ACI16889.1"/>
    <property type="molecule type" value="Genomic_DNA"/>
</dbReference>
<dbReference type="KEGG" id="cpo:COPRO5265_1260"/>
<sequence length="114" mass="12717">MVIAVFLSAIAGAVVFLWGVRKERELPKILSDQLVVKASDVVLKTLKKQSEATKKDLAGLLDGLVVGPFWSSRKLKITDPEKVLDIVLPLLVEEGKIEEIRRSGNTFYRLKKKS</sequence>
<evidence type="ECO:0000313" key="2">
    <source>
        <dbReference type="Proteomes" id="UP000001732"/>
    </source>
</evidence>
<gene>
    <name evidence="1" type="ordered locus">COPRO5265_1260</name>
</gene>
<reference evidence="1 2" key="2">
    <citation type="journal article" date="2014" name="Genome Announc.">
        <title>Complete Genome Sequence of Coprothermobacter proteolyticus DSM 5265.</title>
        <authorList>
            <person name="Alexiev A."/>
            <person name="Coil D.A."/>
            <person name="Badger J.H."/>
            <person name="Enticknap J."/>
            <person name="Ward N."/>
            <person name="Robb F.T."/>
            <person name="Eisen J.A."/>
        </authorList>
    </citation>
    <scope>NUCLEOTIDE SEQUENCE [LARGE SCALE GENOMIC DNA]</scope>
    <source>
        <strain evidence="2">ATCC 35245 / DSM 5265 / OCM 4 / BT</strain>
    </source>
</reference>
<accession>B5Y9W5</accession>
<keyword evidence="2" id="KW-1185">Reference proteome</keyword>
<dbReference type="Proteomes" id="UP000001732">
    <property type="component" value="Chromosome"/>
</dbReference>
<dbReference type="AlphaFoldDB" id="B5Y9W5"/>
<reference evidence="2" key="1">
    <citation type="submission" date="2008-08" db="EMBL/GenBank/DDBJ databases">
        <title>The complete genome sequence of Coprothermobacter proteolyticus strain ATCC 5245 / DSM 5265 / BT.</title>
        <authorList>
            <person name="Dodson R.J."/>
            <person name="Durkin A.S."/>
            <person name="Wu M."/>
            <person name="Eisen J."/>
            <person name="Sutton G."/>
        </authorList>
    </citation>
    <scope>NUCLEOTIDE SEQUENCE [LARGE SCALE GENOMIC DNA]</scope>
    <source>
        <strain evidence="2">ATCC 35245 / DSM 5265 / OCM 4 / BT</strain>
    </source>
</reference>
<proteinExistence type="predicted"/>
<dbReference type="STRING" id="309798.COPRO5265_1260"/>
<organism evidence="1 2">
    <name type="scientific">Coprothermobacter proteolyticus (strain ATCC 35245 / DSM 5265 / OCM 4 / BT)</name>
    <dbReference type="NCBI Taxonomy" id="309798"/>
    <lineage>
        <taxon>Bacteria</taxon>
        <taxon>Pseudomonadati</taxon>
        <taxon>Coprothermobacterota</taxon>
        <taxon>Coprothermobacteria</taxon>
        <taxon>Coprothermobacterales</taxon>
        <taxon>Coprothermobacteraceae</taxon>
        <taxon>Coprothermobacter</taxon>
    </lineage>
</organism>
<name>B5Y9W5_COPPD</name>
<protein>
    <submittedName>
        <fullName evidence="1">Uncharacterized protein</fullName>
    </submittedName>
</protein>
<evidence type="ECO:0000313" key="1">
    <source>
        <dbReference type="EMBL" id="ACI16889.1"/>
    </source>
</evidence>